<evidence type="ECO:0000313" key="2">
    <source>
        <dbReference type="Proteomes" id="UP000714618"/>
    </source>
</evidence>
<dbReference type="PANTHER" id="PTHR38797:SF4">
    <property type="entry name" value="NUCLEAR PORE COMPLEX PROTEIN NUP85"/>
    <property type="match status" value="1"/>
</dbReference>
<organism evidence="1 2">
    <name type="scientific">Aureobasidium mustum</name>
    <dbReference type="NCBI Taxonomy" id="2773714"/>
    <lineage>
        <taxon>Eukaryota</taxon>
        <taxon>Fungi</taxon>
        <taxon>Dikarya</taxon>
        <taxon>Ascomycota</taxon>
        <taxon>Pezizomycotina</taxon>
        <taxon>Dothideomycetes</taxon>
        <taxon>Dothideomycetidae</taxon>
        <taxon>Dothideales</taxon>
        <taxon>Saccotheciaceae</taxon>
        <taxon>Aureobasidium</taxon>
    </lineage>
</organism>
<dbReference type="InterPro" id="IPR022085">
    <property type="entry name" value="OpdG"/>
</dbReference>
<keyword evidence="2" id="KW-1185">Reference proteome</keyword>
<dbReference type="OrthoDB" id="3350591at2759"/>
<dbReference type="Pfam" id="PF12311">
    <property type="entry name" value="DUF3632"/>
    <property type="match status" value="1"/>
</dbReference>
<reference evidence="1" key="1">
    <citation type="submission" date="2020-06" db="EMBL/GenBank/DDBJ databases">
        <authorList>
            <person name="Onetto C."/>
        </authorList>
    </citation>
    <scope>NUCLEOTIDE SEQUENCE</scope>
</reference>
<name>A0A9N8K0H9_9PEZI</name>
<dbReference type="Proteomes" id="UP000714618">
    <property type="component" value="Unassembled WGS sequence"/>
</dbReference>
<gene>
    <name evidence="1" type="ORF">AWRI4233_LOCUS7068</name>
</gene>
<dbReference type="InterPro" id="IPR053204">
    <property type="entry name" value="Oxopyrrolidines_Biosynth-assoc"/>
</dbReference>
<dbReference type="PANTHER" id="PTHR38797">
    <property type="entry name" value="NUCLEAR PORE COMPLEX PROTEIN NUP85-RELATED"/>
    <property type="match status" value="1"/>
</dbReference>
<dbReference type="AlphaFoldDB" id="A0A9N8K0H9"/>
<proteinExistence type="predicted"/>
<sequence>MPSPLDQWLEHAIAQDHGSLPHHTQTLKPVIENTIKPEDAAKQLVSDVTSNRDSADTAYRFWNLVFRTAATFPPYFGVIVDLVLAIYDVPSGSEGFKGIERYFWENWQDVYSDYYTYRTLASSAGTNTPNNAKRWINFTHFSAILLHQSDKEVFVKEIGIHAFFDLRNALKITVQTHGTKTLRHNSVVSARQAMETDVVAAAQWVIYAGTKLLYLENAGFGNHWTRGLSQKTELWDGEPGFSKARWEVWARRFEESAKED</sequence>
<dbReference type="EMBL" id="CAIJEO010000009">
    <property type="protein sequence ID" value="CAD0098244.1"/>
    <property type="molecule type" value="Genomic_DNA"/>
</dbReference>
<comment type="caution">
    <text evidence="1">The sequence shown here is derived from an EMBL/GenBank/DDBJ whole genome shotgun (WGS) entry which is preliminary data.</text>
</comment>
<accession>A0A9N8K0H9</accession>
<protein>
    <submittedName>
        <fullName evidence="1">Uncharacterized protein</fullName>
    </submittedName>
</protein>
<evidence type="ECO:0000313" key="1">
    <source>
        <dbReference type="EMBL" id="CAD0098244.1"/>
    </source>
</evidence>